<accession>A0A6G8RW88</accession>
<keyword evidence="2" id="KW-1185">Reference proteome</keyword>
<proteinExistence type="predicted"/>
<dbReference type="AlphaFoldDB" id="A0A6G8RW88"/>
<reference evidence="1 2" key="1">
    <citation type="submission" date="2020-03" db="EMBL/GenBank/DDBJ databases">
        <authorList>
            <person name="Zhu W."/>
        </authorList>
    </citation>
    <scope>NUCLEOTIDE SEQUENCE [LARGE SCALE GENOMIC DNA]</scope>
    <source>
        <strain evidence="1 2">323-1</strain>
    </source>
</reference>
<sequence>MSQQSVAEQWIFVPSKENVCHIQVFYDQDALKNNQLREKYDYAKAVDCDPKIRQHKTLIVENQLNCQTQQLLENAKTYYYKNGKVSKINTHNKSAYSPQGTSALLMNAACISKLKK</sequence>
<dbReference type="RefSeq" id="WP_166009428.1">
    <property type="nucleotide sequence ID" value="NZ_CP049801.1"/>
</dbReference>
<gene>
    <name evidence="1" type="ORF">G8E00_09670</name>
</gene>
<name>A0A6G8RW88_9GAMM</name>
<dbReference type="EMBL" id="CP049801">
    <property type="protein sequence ID" value="QIO06206.1"/>
    <property type="molecule type" value="Genomic_DNA"/>
</dbReference>
<evidence type="ECO:0000313" key="1">
    <source>
        <dbReference type="EMBL" id="QIO06206.1"/>
    </source>
</evidence>
<organism evidence="1 2">
    <name type="scientific">Acinetobacter shaoyimingii</name>
    <dbReference type="NCBI Taxonomy" id="2715164"/>
    <lineage>
        <taxon>Bacteria</taxon>
        <taxon>Pseudomonadati</taxon>
        <taxon>Pseudomonadota</taxon>
        <taxon>Gammaproteobacteria</taxon>
        <taxon>Moraxellales</taxon>
        <taxon>Moraxellaceae</taxon>
        <taxon>Acinetobacter</taxon>
    </lineage>
</organism>
<protein>
    <submittedName>
        <fullName evidence="1">Uncharacterized protein</fullName>
    </submittedName>
</protein>
<evidence type="ECO:0000313" key="2">
    <source>
        <dbReference type="Proteomes" id="UP000502297"/>
    </source>
</evidence>
<dbReference type="KEGG" id="asha:G8E00_09670"/>
<dbReference type="Proteomes" id="UP000502297">
    <property type="component" value="Chromosome"/>
</dbReference>